<evidence type="ECO:0000313" key="3">
    <source>
        <dbReference type="Proteomes" id="UP000008548"/>
    </source>
</evidence>
<dbReference type="AlphaFoldDB" id="Q4UL11"/>
<dbReference type="KEGG" id="rfe:RF_0911"/>
<dbReference type="InterPro" id="IPR035093">
    <property type="entry name" value="RelE/ParE_toxin_dom_sf"/>
</dbReference>
<dbReference type="HOGENOM" id="CLU_169492_1_0_5"/>
<gene>
    <name evidence="2" type="ordered locus">RF_0911</name>
</gene>
<dbReference type="Gene3D" id="3.30.2310.20">
    <property type="entry name" value="RelE-like"/>
    <property type="match status" value="1"/>
</dbReference>
<sequence length="87" mass="10253">MEMIYTILYTKKAIEDIQNLKAAKLADKAENLCKSLTINSMPLNSKKLYRDLVGKRSIRINLQHRLVYEILEDKKIIKILSMWGHYE</sequence>
<dbReference type="eggNOG" id="COG4115">
    <property type="taxonomic scope" value="Bacteria"/>
</dbReference>
<accession>Q4UL11</accession>
<reference evidence="2 3" key="1">
    <citation type="journal article" date="2005" name="PLoS Biol.">
        <title>The genome sequence of Rickettsia felis identifies the first putative conjugative plasmid in an obligate intracellular parasite.</title>
        <authorList>
            <person name="Ogata H."/>
            <person name="Renesto P."/>
            <person name="Audic S."/>
            <person name="Robert C."/>
            <person name="Blanc G."/>
            <person name="Fournier P.E."/>
            <person name="Parinello H."/>
            <person name="Claverie J.M."/>
            <person name="Raoult D."/>
        </authorList>
    </citation>
    <scope>NUCLEOTIDE SEQUENCE [LARGE SCALE GENOMIC DNA]</scope>
    <source>
        <strain evidence="3">ATCC VR-1525 / URRWXCal2</strain>
    </source>
</reference>
<dbReference type="InterPro" id="IPR007712">
    <property type="entry name" value="RelE/ParE_toxin"/>
</dbReference>
<proteinExistence type="predicted"/>
<dbReference type="Pfam" id="PF05016">
    <property type="entry name" value="ParE_toxin"/>
    <property type="match status" value="1"/>
</dbReference>
<protein>
    <submittedName>
        <fullName evidence="2">Probable toxin of toxin-antitoxin system</fullName>
    </submittedName>
</protein>
<dbReference type="STRING" id="315456.RF_0911"/>
<evidence type="ECO:0000313" key="2">
    <source>
        <dbReference type="EMBL" id="AAY61762.1"/>
    </source>
</evidence>
<evidence type="ECO:0000256" key="1">
    <source>
        <dbReference type="ARBA" id="ARBA00022649"/>
    </source>
</evidence>
<dbReference type="EMBL" id="CP000053">
    <property type="protein sequence ID" value="AAY61762.1"/>
    <property type="molecule type" value="Genomic_DNA"/>
</dbReference>
<dbReference type="Proteomes" id="UP000008548">
    <property type="component" value="Chromosome"/>
</dbReference>
<dbReference type="SUPFAM" id="SSF143011">
    <property type="entry name" value="RelE-like"/>
    <property type="match status" value="1"/>
</dbReference>
<organism evidence="2 3">
    <name type="scientific">Rickettsia felis (strain ATCC VR-1525 / URRWXCal2)</name>
    <name type="common">Rickettsia azadi</name>
    <dbReference type="NCBI Taxonomy" id="315456"/>
    <lineage>
        <taxon>Bacteria</taxon>
        <taxon>Pseudomonadati</taxon>
        <taxon>Pseudomonadota</taxon>
        <taxon>Alphaproteobacteria</taxon>
        <taxon>Rickettsiales</taxon>
        <taxon>Rickettsiaceae</taxon>
        <taxon>Rickettsieae</taxon>
        <taxon>Rickettsia</taxon>
        <taxon>spotted fever group</taxon>
    </lineage>
</organism>
<keyword evidence="1" id="KW-1277">Toxin-antitoxin system</keyword>
<keyword evidence="3" id="KW-1185">Reference proteome</keyword>
<name>Q4UL11_RICFE</name>